<dbReference type="RefSeq" id="WP_421800934.1">
    <property type="nucleotide sequence ID" value="NZ_CACRUH010000095.1"/>
</dbReference>
<protein>
    <submittedName>
        <fullName evidence="1">Uncharacterized protein</fullName>
    </submittedName>
</protein>
<proteinExistence type="predicted"/>
<sequence>MVCSQLVYQCYLDCGDDYKIKLEDELLQSVCMNKIRLADLVNNPAFLSAGDDSDMSPKPYFNLENAAHDLFYVMEESDCFYDTCLLTADELNSTLNRVKRFLDTIEHILECAGIDVEVPALFIAPSDLLYHAVNLKQYDTVYISRK</sequence>
<dbReference type="EMBL" id="CACRUH010000095">
    <property type="protein sequence ID" value="VYU83543.1"/>
    <property type="molecule type" value="Genomic_DNA"/>
</dbReference>
<accession>A0A6N3I666</accession>
<organism evidence="1">
    <name type="scientific">Hungatella hathewayi</name>
    <dbReference type="NCBI Taxonomy" id="154046"/>
    <lineage>
        <taxon>Bacteria</taxon>
        <taxon>Bacillati</taxon>
        <taxon>Bacillota</taxon>
        <taxon>Clostridia</taxon>
        <taxon>Lachnospirales</taxon>
        <taxon>Lachnospiraceae</taxon>
        <taxon>Hungatella</taxon>
    </lineage>
</organism>
<dbReference type="AlphaFoldDB" id="A0A6N3I666"/>
<evidence type="ECO:0000313" key="1">
    <source>
        <dbReference type="EMBL" id="VYU83543.1"/>
    </source>
</evidence>
<reference evidence="1" key="1">
    <citation type="submission" date="2019-11" db="EMBL/GenBank/DDBJ databases">
        <authorList>
            <person name="Feng L."/>
        </authorList>
    </citation>
    <scope>NUCLEOTIDE SEQUENCE</scope>
    <source>
        <strain evidence="1">ChathewayiLFYP18</strain>
    </source>
</reference>
<name>A0A6N3I666_9FIRM</name>
<gene>
    <name evidence="1" type="ORF">CHLFYP18_04317</name>
</gene>